<dbReference type="AlphaFoldDB" id="A0A380C3E7"/>
<name>A0A380C3E7_SPOPA</name>
<dbReference type="Proteomes" id="UP000254519">
    <property type="component" value="Unassembled WGS sequence"/>
</dbReference>
<organism evidence="1 2">
    <name type="scientific">Sporosarcina pasteurii</name>
    <name type="common">Bacillus pasteurii</name>
    <dbReference type="NCBI Taxonomy" id="1474"/>
    <lineage>
        <taxon>Bacteria</taxon>
        <taxon>Bacillati</taxon>
        <taxon>Bacillota</taxon>
        <taxon>Bacilli</taxon>
        <taxon>Bacillales</taxon>
        <taxon>Caryophanaceae</taxon>
        <taxon>Sporosarcina</taxon>
    </lineage>
</organism>
<gene>
    <name evidence="1" type="ORF">NCTC4822_02125</name>
</gene>
<dbReference type="RefSeq" id="WP_115362024.1">
    <property type="nucleotide sequence ID" value="NZ_CP038012.1"/>
</dbReference>
<reference evidence="1 2" key="1">
    <citation type="submission" date="2018-06" db="EMBL/GenBank/DDBJ databases">
        <authorList>
            <consortium name="Pathogen Informatics"/>
            <person name="Doyle S."/>
        </authorList>
    </citation>
    <scope>NUCLEOTIDE SEQUENCE [LARGE SCALE GENOMIC DNA]</scope>
    <source>
        <strain evidence="2">ATCC 11859 / DSM 33 / NCIB 8841 / NCTC 4822</strain>
    </source>
</reference>
<dbReference type="EMBL" id="UGYZ01000002">
    <property type="protein sequence ID" value="SUJ11365.1"/>
    <property type="molecule type" value="Genomic_DNA"/>
</dbReference>
<accession>A0A380C3E7</accession>
<dbReference type="OrthoDB" id="2889790at2"/>
<protein>
    <submittedName>
        <fullName evidence="1">Uncharacterized protein</fullName>
    </submittedName>
</protein>
<sequence>MTIDVHLPDLLFVRKIEVSFQINRGVYNTIDAWFYENGHIDVLERRQHILTFLQYIKAKLEKEQSGKRLHFPGGLTNTLENYVALQKIG</sequence>
<keyword evidence="2" id="KW-1185">Reference proteome</keyword>
<proteinExistence type="predicted"/>
<evidence type="ECO:0000313" key="2">
    <source>
        <dbReference type="Proteomes" id="UP000254519"/>
    </source>
</evidence>
<evidence type="ECO:0000313" key="1">
    <source>
        <dbReference type="EMBL" id="SUJ11365.1"/>
    </source>
</evidence>